<dbReference type="Pfam" id="PF00188">
    <property type="entry name" value="CAP"/>
    <property type="match status" value="1"/>
</dbReference>
<dbReference type="InterPro" id="IPR001283">
    <property type="entry name" value="CRISP-related"/>
</dbReference>
<keyword evidence="1" id="KW-0732">Signal</keyword>
<reference evidence="3" key="3">
    <citation type="submission" date="2025-09" db="UniProtKB">
        <authorList>
            <consortium name="Ensembl"/>
        </authorList>
    </citation>
    <scope>IDENTIFICATION</scope>
</reference>
<dbReference type="SMART" id="SM00198">
    <property type="entry name" value="SCP"/>
    <property type="match status" value="1"/>
</dbReference>
<name>A0A8C8W1Y1_PERMB</name>
<reference evidence="3" key="2">
    <citation type="submission" date="2025-08" db="UniProtKB">
        <authorList>
            <consortium name="Ensembl"/>
        </authorList>
    </citation>
    <scope>IDENTIFICATION</scope>
</reference>
<dbReference type="InterPro" id="IPR035940">
    <property type="entry name" value="CAP_sf"/>
</dbReference>
<sequence>MVPMKKLNCFWTLCLWLLASKLSKTLGKSLKVPSISDQKFIQEIVDSHNELRSKVNPPAANMNHLYWDKKLAKVAESWSKNCKFAHNPCINKRQGCIKDYDVLGENIFLGGVQTPPKRMISYWYNETQYYDFETMACSKVCGHYTQVVWANSLRIGCAISNCPNLGSSTGLFVCNYSPPGNYRDTKPYIKGESCSKCPTSDCKDNLCRKQKGKIITSNLDTSSVSIISLNLFLFLAPTVFNS</sequence>
<dbReference type="Ensembl" id="ENSPEMT00000034011.1">
    <property type="protein sequence ID" value="ENSPEMP00000030827.1"/>
    <property type="gene ID" value="ENSPEMG00000030311.1"/>
</dbReference>
<evidence type="ECO:0000259" key="2">
    <source>
        <dbReference type="SMART" id="SM00198"/>
    </source>
</evidence>
<keyword evidence="4" id="KW-1185">Reference proteome</keyword>
<feature type="domain" description="SCP" evidence="2">
    <location>
        <begin position="39"/>
        <end position="184"/>
    </location>
</feature>
<evidence type="ECO:0000256" key="1">
    <source>
        <dbReference type="SAM" id="SignalP"/>
    </source>
</evidence>
<feature type="chain" id="PRO_5034893626" description="SCP domain-containing protein" evidence="1">
    <location>
        <begin position="28"/>
        <end position="242"/>
    </location>
</feature>
<dbReference type="Proteomes" id="UP000694547">
    <property type="component" value="Chromosome 18"/>
</dbReference>
<dbReference type="InterPro" id="IPR018244">
    <property type="entry name" value="Allrgn_V5/Tpx1_CS"/>
</dbReference>
<protein>
    <recommendedName>
        <fullName evidence="2">SCP domain-containing protein</fullName>
    </recommendedName>
</protein>
<proteinExistence type="predicted"/>
<dbReference type="PROSITE" id="PS01009">
    <property type="entry name" value="CRISP_1"/>
    <property type="match status" value="1"/>
</dbReference>
<dbReference type="InterPro" id="IPR014044">
    <property type="entry name" value="CAP_dom"/>
</dbReference>
<dbReference type="PROSITE" id="PS01010">
    <property type="entry name" value="CRISP_2"/>
    <property type="match status" value="1"/>
</dbReference>
<dbReference type="GeneTree" id="ENSGT00940000162547"/>
<feature type="signal peptide" evidence="1">
    <location>
        <begin position="1"/>
        <end position="27"/>
    </location>
</feature>
<dbReference type="PRINTS" id="PR00837">
    <property type="entry name" value="V5TPXLIKE"/>
</dbReference>
<evidence type="ECO:0000313" key="4">
    <source>
        <dbReference type="Proteomes" id="UP000694547"/>
    </source>
</evidence>
<evidence type="ECO:0000313" key="3">
    <source>
        <dbReference type="Ensembl" id="ENSPEMP00000030827.1"/>
    </source>
</evidence>
<organism evidence="3 4">
    <name type="scientific">Peromyscus maniculatus bairdii</name>
    <name type="common">Prairie deer mouse</name>
    <dbReference type="NCBI Taxonomy" id="230844"/>
    <lineage>
        <taxon>Eukaryota</taxon>
        <taxon>Metazoa</taxon>
        <taxon>Chordata</taxon>
        <taxon>Craniata</taxon>
        <taxon>Vertebrata</taxon>
        <taxon>Euteleostomi</taxon>
        <taxon>Mammalia</taxon>
        <taxon>Eutheria</taxon>
        <taxon>Euarchontoglires</taxon>
        <taxon>Glires</taxon>
        <taxon>Rodentia</taxon>
        <taxon>Myomorpha</taxon>
        <taxon>Muroidea</taxon>
        <taxon>Cricetidae</taxon>
        <taxon>Neotominae</taxon>
        <taxon>Peromyscus</taxon>
    </lineage>
</organism>
<dbReference type="PANTHER" id="PTHR10334">
    <property type="entry name" value="CYSTEINE-RICH SECRETORY PROTEIN-RELATED"/>
    <property type="match status" value="1"/>
</dbReference>
<dbReference type="Gene3D" id="3.40.33.10">
    <property type="entry name" value="CAP"/>
    <property type="match status" value="1"/>
</dbReference>
<reference evidence="3 4" key="1">
    <citation type="submission" date="2018-10" db="EMBL/GenBank/DDBJ databases">
        <title>Improved assembly of the deer mouse Peromyscus maniculatus genome.</title>
        <authorList>
            <person name="Lassance J.-M."/>
            <person name="Hoekstra H.E."/>
        </authorList>
    </citation>
    <scope>NUCLEOTIDE SEQUENCE [LARGE SCALE GENOMIC DNA]</scope>
</reference>
<dbReference type="AlphaFoldDB" id="A0A8C8W1Y1"/>
<dbReference type="GO" id="GO:0005576">
    <property type="term" value="C:extracellular region"/>
    <property type="evidence" value="ECO:0007669"/>
    <property type="project" value="InterPro"/>
</dbReference>
<accession>A0A8C8W1Y1</accession>
<dbReference type="SUPFAM" id="SSF55797">
    <property type="entry name" value="PR-1-like"/>
    <property type="match status" value="1"/>
</dbReference>